<dbReference type="OrthoDB" id="5578329at2759"/>
<keyword evidence="3" id="KW-1185">Reference proteome</keyword>
<dbReference type="Proteomes" id="UP000510647">
    <property type="component" value="Chromosome 1"/>
</dbReference>
<sequence length="115" mass="12962">MDKQDTETVNDELQRSKNEVGKAQQCQKENLLKSNGGSVSLHRAALCRKRLSHGAVQKIHKLRNRQKFASPTDTLLSPCSQKLNQHRAKLFAAKSKPTKLNFATKCQRVSGEEDF</sequence>
<dbReference type="AlphaFoldDB" id="A0A7H9HL10"/>
<proteinExistence type="predicted"/>
<name>A0A7H9HL10_9SACH</name>
<dbReference type="Pfam" id="PF05032">
    <property type="entry name" value="Spo12"/>
    <property type="match status" value="1"/>
</dbReference>
<accession>A0A7H9HL10</accession>
<dbReference type="EMBL" id="CP059267">
    <property type="protein sequence ID" value="QLQ77871.1"/>
    <property type="molecule type" value="Genomic_DNA"/>
</dbReference>
<dbReference type="InterPro" id="IPR007727">
    <property type="entry name" value="Spo12"/>
</dbReference>
<evidence type="ECO:0000313" key="2">
    <source>
        <dbReference type="EMBL" id="QLQ77871.1"/>
    </source>
</evidence>
<reference evidence="2 3" key="1">
    <citation type="submission" date="2020-06" db="EMBL/GenBank/DDBJ databases">
        <title>The yeast mating-type switching endonuclease HO is a domesticated member of an unorthodox homing genetic element family.</title>
        <authorList>
            <person name="Coughlan A.Y."/>
            <person name="Lombardi L."/>
            <person name="Braun-Galleani S."/>
            <person name="Martos A.R."/>
            <person name="Galeote V."/>
            <person name="Bigey F."/>
            <person name="Dequin S."/>
            <person name="Byrne K.P."/>
            <person name="Wolfe K.H."/>
        </authorList>
    </citation>
    <scope>NUCLEOTIDE SEQUENCE [LARGE SCALE GENOMIC DNA]</scope>
    <source>
        <strain evidence="2 3">CBS2947</strain>
    </source>
</reference>
<organism evidence="2 3">
    <name type="scientific">Torulaspora globosa</name>
    <dbReference type="NCBI Taxonomy" id="48254"/>
    <lineage>
        <taxon>Eukaryota</taxon>
        <taxon>Fungi</taxon>
        <taxon>Dikarya</taxon>
        <taxon>Ascomycota</taxon>
        <taxon>Saccharomycotina</taxon>
        <taxon>Saccharomycetes</taxon>
        <taxon>Saccharomycetales</taxon>
        <taxon>Saccharomycetaceae</taxon>
        <taxon>Torulaspora</taxon>
    </lineage>
</organism>
<protein>
    <submittedName>
        <fullName evidence="2">Uncharacterized protein</fullName>
    </submittedName>
</protein>
<feature type="compositionally biased region" description="Basic and acidic residues" evidence="1">
    <location>
        <begin position="1"/>
        <end position="20"/>
    </location>
</feature>
<feature type="region of interest" description="Disordered" evidence="1">
    <location>
        <begin position="1"/>
        <end position="29"/>
    </location>
</feature>
<gene>
    <name evidence="2" type="ORF">HG537_0A01180</name>
</gene>
<evidence type="ECO:0000256" key="1">
    <source>
        <dbReference type="SAM" id="MobiDB-lite"/>
    </source>
</evidence>
<evidence type="ECO:0000313" key="3">
    <source>
        <dbReference type="Proteomes" id="UP000510647"/>
    </source>
</evidence>